<feature type="region of interest" description="Disordered" evidence="1">
    <location>
        <begin position="113"/>
        <end position="156"/>
    </location>
</feature>
<dbReference type="EMBL" id="KN831944">
    <property type="protein sequence ID" value="KIO15087.1"/>
    <property type="molecule type" value="Genomic_DNA"/>
</dbReference>
<feature type="compositionally biased region" description="Polar residues" evidence="1">
    <location>
        <begin position="429"/>
        <end position="441"/>
    </location>
</feature>
<feature type="region of interest" description="Disordered" evidence="1">
    <location>
        <begin position="265"/>
        <end position="313"/>
    </location>
</feature>
<feature type="region of interest" description="Disordered" evidence="1">
    <location>
        <begin position="1"/>
        <end position="61"/>
    </location>
</feature>
<protein>
    <submittedName>
        <fullName evidence="2">Uncharacterized protein</fullName>
    </submittedName>
</protein>
<gene>
    <name evidence="2" type="ORF">M404DRAFT_991786</name>
</gene>
<dbReference type="AlphaFoldDB" id="A0A0C3KZX6"/>
<feature type="compositionally biased region" description="Polar residues" evidence="1">
    <location>
        <begin position="542"/>
        <end position="564"/>
    </location>
</feature>
<feature type="compositionally biased region" description="Low complexity" evidence="1">
    <location>
        <begin position="758"/>
        <end position="774"/>
    </location>
</feature>
<feature type="compositionally biased region" description="Low complexity" evidence="1">
    <location>
        <begin position="268"/>
        <end position="282"/>
    </location>
</feature>
<dbReference type="STRING" id="870435.A0A0C3KZX6"/>
<feature type="compositionally biased region" description="Basic and acidic residues" evidence="1">
    <location>
        <begin position="566"/>
        <end position="581"/>
    </location>
</feature>
<dbReference type="InParanoid" id="A0A0C3KZX6"/>
<feature type="compositionally biased region" description="Basic and acidic residues" evidence="1">
    <location>
        <begin position="113"/>
        <end position="122"/>
    </location>
</feature>
<evidence type="ECO:0000256" key="1">
    <source>
        <dbReference type="SAM" id="MobiDB-lite"/>
    </source>
</evidence>
<feature type="compositionally biased region" description="Low complexity" evidence="1">
    <location>
        <begin position="442"/>
        <end position="453"/>
    </location>
</feature>
<evidence type="ECO:0000313" key="3">
    <source>
        <dbReference type="Proteomes" id="UP000054217"/>
    </source>
</evidence>
<proteinExistence type="predicted"/>
<feature type="region of interest" description="Disordered" evidence="1">
    <location>
        <begin position="538"/>
        <end position="627"/>
    </location>
</feature>
<feature type="compositionally biased region" description="Low complexity" evidence="1">
    <location>
        <begin position="713"/>
        <end position="724"/>
    </location>
</feature>
<feature type="region of interest" description="Disordered" evidence="1">
    <location>
        <begin position="373"/>
        <end position="399"/>
    </location>
</feature>
<keyword evidence="3" id="KW-1185">Reference proteome</keyword>
<feature type="region of interest" description="Disordered" evidence="1">
    <location>
        <begin position="665"/>
        <end position="690"/>
    </location>
</feature>
<reference evidence="2 3" key="1">
    <citation type="submission" date="2014-04" db="EMBL/GenBank/DDBJ databases">
        <authorList>
            <consortium name="DOE Joint Genome Institute"/>
            <person name="Kuo A."/>
            <person name="Kohler A."/>
            <person name="Costa M.D."/>
            <person name="Nagy L.G."/>
            <person name="Floudas D."/>
            <person name="Copeland A."/>
            <person name="Barry K.W."/>
            <person name="Cichocki N."/>
            <person name="Veneault-Fourrey C."/>
            <person name="LaButti K."/>
            <person name="Lindquist E.A."/>
            <person name="Lipzen A."/>
            <person name="Lundell T."/>
            <person name="Morin E."/>
            <person name="Murat C."/>
            <person name="Sun H."/>
            <person name="Tunlid A."/>
            <person name="Henrissat B."/>
            <person name="Grigoriev I.V."/>
            <person name="Hibbett D.S."/>
            <person name="Martin F."/>
            <person name="Nordberg H.P."/>
            <person name="Cantor M.N."/>
            <person name="Hua S.X."/>
        </authorList>
    </citation>
    <scope>NUCLEOTIDE SEQUENCE [LARGE SCALE GENOMIC DNA]</scope>
    <source>
        <strain evidence="2 3">Marx 270</strain>
    </source>
</reference>
<dbReference type="Proteomes" id="UP000054217">
    <property type="component" value="Unassembled WGS sequence"/>
</dbReference>
<feature type="region of interest" description="Disordered" evidence="1">
    <location>
        <begin position="420"/>
        <end position="525"/>
    </location>
</feature>
<feature type="compositionally biased region" description="Pro residues" evidence="1">
    <location>
        <begin position="598"/>
        <end position="608"/>
    </location>
</feature>
<sequence length="774" mass="82183">MNQPRYSVLSLFDPLTTTPTKDQTDSDRDVSTPDSASGSDKENAVPHSSGPCNNRHGDSDELTMTTFFNRTYKTQHSHFPTAPLRKRLIDVGDATVTMEDASEMLSALTISEDSARDAREGPSSDGGALFHGDATHHPETEEVQTPRPPRFPSQVRPPLVDISVDVTPVPRRKNHGPASDHCSPPNTVVRAPNFRPPTNISHSPLSSVISAMPRRNKEEFSTAAVAEPPSGEDGVVIFVSEFTQSNQTSNLVAAYPLLTETHLSETALPSSPSSVPEPLPESNAADVTEDPAFLSVGPQPRPRFKTTSNQGPDPVRYSIDLQSSFNWQLQCPDASFDLLNDRISFFGGDSFMLSTDGDEFDAGAGEEMREVLAKRQREKAEKEKRRDSSSSDVKLDVAPADYEPDSPLVTLCEKAVIPVPPSPLHDSVPATTSTTQRQSPLVNTVPSPSVHPSSKSRRGSLVPLIKDPRASALRKNEPICEPEASEASPGPLMERVRSLQMPDEITTSHPKTITPPRDSSHPSKFVAPAPVQALRIVKRPKAQSQSDSRPTSVASDSSGTSNESAAGERRPSREPDSDPARAFRPLSLHRPVLKGVLRPPPGHFPPPGQLSGTKPISSMTSSAEDGRRVSIRSKLTGALGLRGKAVVPPVGIEVVAAAASTVVKSHPQKAGAVPATSSATSSRAPNNSQAKVSLVTAGGLGATRTLPAPSRFATVSSGSASATSLGNAVGKNGVSGLPRPVPGSRLPMPGFGMNKSKSTMSGTTTIGRSGTIRR</sequence>
<feature type="compositionally biased region" description="Basic and acidic residues" evidence="1">
    <location>
        <begin position="373"/>
        <end position="395"/>
    </location>
</feature>
<dbReference type="HOGENOM" id="CLU_392859_0_0_1"/>
<feature type="compositionally biased region" description="Basic and acidic residues" evidence="1">
    <location>
        <begin position="22"/>
        <end position="31"/>
    </location>
</feature>
<feature type="compositionally biased region" description="Polar residues" evidence="1">
    <location>
        <begin position="610"/>
        <end position="623"/>
    </location>
</feature>
<dbReference type="OrthoDB" id="2672647at2759"/>
<name>A0A0C3KZX6_PISTI</name>
<reference evidence="3" key="2">
    <citation type="submission" date="2015-01" db="EMBL/GenBank/DDBJ databases">
        <title>Evolutionary Origins and Diversification of the Mycorrhizal Mutualists.</title>
        <authorList>
            <consortium name="DOE Joint Genome Institute"/>
            <consortium name="Mycorrhizal Genomics Consortium"/>
            <person name="Kohler A."/>
            <person name="Kuo A."/>
            <person name="Nagy L.G."/>
            <person name="Floudas D."/>
            <person name="Copeland A."/>
            <person name="Barry K.W."/>
            <person name="Cichocki N."/>
            <person name="Veneault-Fourrey C."/>
            <person name="LaButti K."/>
            <person name="Lindquist E.A."/>
            <person name="Lipzen A."/>
            <person name="Lundell T."/>
            <person name="Morin E."/>
            <person name="Murat C."/>
            <person name="Riley R."/>
            <person name="Ohm R."/>
            <person name="Sun H."/>
            <person name="Tunlid A."/>
            <person name="Henrissat B."/>
            <person name="Grigoriev I.V."/>
            <person name="Hibbett D.S."/>
            <person name="Martin F."/>
        </authorList>
    </citation>
    <scope>NUCLEOTIDE SEQUENCE [LARGE SCALE GENOMIC DNA]</scope>
    <source>
        <strain evidence="3">Marx 270</strain>
    </source>
</reference>
<feature type="region of interest" description="Disordered" evidence="1">
    <location>
        <begin position="711"/>
        <end position="774"/>
    </location>
</feature>
<feature type="compositionally biased region" description="Low complexity" evidence="1">
    <location>
        <begin position="670"/>
        <end position="688"/>
    </location>
</feature>
<accession>A0A0C3KZX6</accession>
<evidence type="ECO:0000313" key="2">
    <source>
        <dbReference type="EMBL" id="KIO15087.1"/>
    </source>
</evidence>
<organism evidence="2 3">
    <name type="scientific">Pisolithus tinctorius Marx 270</name>
    <dbReference type="NCBI Taxonomy" id="870435"/>
    <lineage>
        <taxon>Eukaryota</taxon>
        <taxon>Fungi</taxon>
        <taxon>Dikarya</taxon>
        <taxon>Basidiomycota</taxon>
        <taxon>Agaricomycotina</taxon>
        <taxon>Agaricomycetes</taxon>
        <taxon>Agaricomycetidae</taxon>
        <taxon>Boletales</taxon>
        <taxon>Sclerodermatineae</taxon>
        <taxon>Pisolithaceae</taxon>
        <taxon>Pisolithus</taxon>
    </lineage>
</organism>
<feature type="compositionally biased region" description="Basic and acidic residues" evidence="1">
    <location>
        <begin position="466"/>
        <end position="478"/>
    </location>
</feature>